<gene>
    <name evidence="1" type="ORF">TM35_000023020</name>
</gene>
<evidence type="ECO:0000313" key="2">
    <source>
        <dbReference type="Proteomes" id="UP000192257"/>
    </source>
</evidence>
<dbReference type="RefSeq" id="XP_028887042.1">
    <property type="nucleotide sequence ID" value="XM_029021620.1"/>
</dbReference>
<dbReference type="GeneID" id="39981400"/>
<name>A0A1X0P7R1_9TRYP</name>
<dbReference type="GO" id="GO:0070988">
    <property type="term" value="P:demethylation"/>
    <property type="evidence" value="ECO:0007669"/>
    <property type="project" value="InterPro"/>
</dbReference>
<dbReference type="Gene3D" id="2.60.120.590">
    <property type="entry name" value="Alpha-ketoglutarate-dependent dioxygenase AlkB-like"/>
    <property type="match status" value="1"/>
</dbReference>
<protein>
    <submittedName>
        <fullName evidence="1">Alkylated DNA repair protein alkB like protein 4</fullName>
    </submittedName>
</protein>
<organism evidence="1 2">
    <name type="scientific">Trypanosoma theileri</name>
    <dbReference type="NCBI Taxonomy" id="67003"/>
    <lineage>
        <taxon>Eukaryota</taxon>
        <taxon>Discoba</taxon>
        <taxon>Euglenozoa</taxon>
        <taxon>Kinetoplastea</taxon>
        <taxon>Metakinetoplastina</taxon>
        <taxon>Trypanosomatida</taxon>
        <taxon>Trypanosomatidae</taxon>
        <taxon>Trypanosoma</taxon>
    </lineage>
</organism>
<dbReference type="InterPro" id="IPR032857">
    <property type="entry name" value="ALKBH4"/>
</dbReference>
<dbReference type="PANTHER" id="PTHR12463">
    <property type="entry name" value="OXYGENASE-RELATED"/>
    <property type="match status" value="1"/>
</dbReference>
<dbReference type="OrthoDB" id="442860at2759"/>
<accession>A0A1X0P7R1</accession>
<dbReference type="PANTHER" id="PTHR12463:SF1">
    <property type="entry name" value="2-OXOGLUTARATE AND FE-DEPENDENT OXYGENASE FAMILY PROTEIN"/>
    <property type="match status" value="1"/>
</dbReference>
<dbReference type="Proteomes" id="UP000192257">
    <property type="component" value="Unassembled WGS sequence"/>
</dbReference>
<dbReference type="GO" id="GO:0016491">
    <property type="term" value="F:oxidoreductase activity"/>
    <property type="evidence" value="ECO:0007669"/>
    <property type="project" value="TreeGrafter"/>
</dbReference>
<dbReference type="VEuPathDB" id="TriTrypDB:TM35_000023020"/>
<dbReference type="SUPFAM" id="SSF51197">
    <property type="entry name" value="Clavaminate synthase-like"/>
    <property type="match status" value="1"/>
</dbReference>
<comment type="caution">
    <text evidence="1">The sequence shown here is derived from an EMBL/GenBank/DDBJ whole genome shotgun (WGS) entry which is preliminary data.</text>
</comment>
<dbReference type="AlphaFoldDB" id="A0A1X0P7R1"/>
<proteinExistence type="predicted"/>
<sequence>MGEQEICRCSGIRYCKHCIDSDRVQAVIKENALLTKSADVISKQYGVERTSSCSFAVVGPSRFSLCPHCNTVFPMINEVLKNCEDHKTLVPVSDINLEGLFVVPEAVSVSEEKELIDFFDNPSPFPPWKLSQSGRRKQDFGPKANFKKQKLKPSDLPGMPKQLKKILEKISFLVEQQTKKEYCIVEASVLEYTRESNSSIDPHVDDTWVWGNRIAGLNMLEDTIMTFINSEEKAVDLYIPRGAFFLLSDESRYNWMHGIRLNNIKNRRVSITFRELSEKLDVSSEVVEYIKKMSLTFV</sequence>
<keyword evidence="2" id="KW-1185">Reference proteome</keyword>
<dbReference type="InterPro" id="IPR037151">
    <property type="entry name" value="AlkB-like_sf"/>
</dbReference>
<dbReference type="STRING" id="67003.A0A1X0P7R1"/>
<dbReference type="EMBL" id="NBCO01000002">
    <property type="protein sequence ID" value="ORC92976.1"/>
    <property type="molecule type" value="Genomic_DNA"/>
</dbReference>
<reference evidence="1 2" key="1">
    <citation type="submission" date="2017-03" db="EMBL/GenBank/DDBJ databases">
        <title>An alternative strategy for trypanosome survival in the mammalian bloodstream revealed through genome and transcriptome analysis of the ubiquitous bovine parasite Trypanosoma (Megatrypanum) theileri.</title>
        <authorList>
            <person name="Kelly S."/>
            <person name="Ivens A."/>
            <person name="Mott A."/>
            <person name="O'Neill E."/>
            <person name="Emms D."/>
            <person name="Macleod O."/>
            <person name="Voorheis P."/>
            <person name="Matthews J."/>
            <person name="Matthews K."/>
            <person name="Carrington M."/>
        </authorList>
    </citation>
    <scope>NUCLEOTIDE SEQUENCE [LARGE SCALE GENOMIC DNA]</scope>
    <source>
        <strain evidence="1">Edinburgh</strain>
    </source>
</reference>
<evidence type="ECO:0000313" key="1">
    <source>
        <dbReference type="EMBL" id="ORC92976.1"/>
    </source>
</evidence>
<dbReference type="GO" id="GO:0032451">
    <property type="term" value="F:demethylase activity"/>
    <property type="evidence" value="ECO:0007669"/>
    <property type="project" value="TreeGrafter"/>
</dbReference>